<organism evidence="1 2">
    <name type="scientific">Hibiscus sabdariffa</name>
    <name type="common">roselle</name>
    <dbReference type="NCBI Taxonomy" id="183260"/>
    <lineage>
        <taxon>Eukaryota</taxon>
        <taxon>Viridiplantae</taxon>
        <taxon>Streptophyta</taxon>
        <taxon>Embryophyta</taxon>
        <taxon>Tracheophyta</taxon>
        <taxon>Spermatophyta</taxon>
        <taxon>Magnoliopsida</taxon>
        <taxon>eudicotyledons</taxon>
        <taxon>Gunneridae</taxon>
        <taxon>Pentapetalae</taxon>
        <taxon>rosids</taxon>
        <taxon>malvids</taxon>
        <taxon>Malvales</taxon>
        <taxon>Malvaceae</taxon>
        <taxon>Malvoideae</taxon>
        <taxon>Hibiscus</taxon>
    </lineage>
</organism>
<evidence type="ECO:0000313" key="2">
    <source>
        <dbReference type="Proteomes" id="UP001472677"/>
    </source>
</evidence>
<dbReference type="Proteomes" id="UP001472677">
    <property type="component" value="Unassembled WGS sequence"/>
</dbReference>
<dbReference type="EMBL" id="JBBPBM010000068">
    <property type="protein sequence ID" value="KAK8513933.1"/>
    <property type="molecule type" value="Genomic_DNA"/>
</dbReference>
<gene>
    <name evidence="1" type="ORF">V6N12_037299</name>
</gene>
<reference evidence="1 2" key="1">
    <citation type="journal article" date="2024" name="G3 (Bethesda)">
        <title>Genome assembly of Hibiscus sabdariffa L. provides insights into metabolisms of medicinal natural products.</title>
        <authorList>
            <person name="Kim T."/>
        </authorList>
    </citation>
    <scope>NUCLEOTIDE SEQUENCE [LARGE SCALE GENOMIC DNA]</scope>
    <source>
        <strain evidence="1">TK-2024</strain>
        <tissue evidence="1">Old leaves</tissue>
    </source>
</reference>
<evidence type="ECO:0000313" key="1">
    <source>
        <dbReference type="EMBL" id="KAK8513933.1"/>
    </source>
</evidence>
<keyword evidence="2" id="KW-1185">Reference proteome</keyword>
<comment type="caution">
    <text evidence="1">The sequence shown here is derived from an EMBL/GenBank/DDBJ whole genome shotgun (WGS) entry which is preliminary data.</text>
</comment>
<accession>A0ABR2C3H6</accession>
<proteinExistence type="predicted"/>
<name>A0ABR2C3H6_9ROSI</name>
<protein>
    <submittedName>
        <fullName evidence="1">Uncharacterized protein</fullName>
    </submittedName>
</protein>
<sequence length="153" mass="16986">MELSDWLRVNLSRSGAFARSMEHWDLVFGYTLWNLWLRRTVIVFNVLSAAQGIVIERAYVMVTNTIGSSVLPRASPVTGARLVADSECRVPPEVDWIKVNSDGEHNPVNGYAMCGGVVGFSRFLGTVQLLMRSYGGVLWLELCLGHGLLPDYP</sequence>